<comment type="similarity">
    <text evidence="7">Belongs to the IFT172 family.</text>
</comment>
<gene>
    <name evidence="8" type="ORF">R1sor_017756</name>
</gene>
<dbReference type="GO" id="GO:0005929">
    <property type="term" value="C:cilium"/>
    <property type="evidence" value="ECO:0007669"/>
    <property type="project" value="UniProtKB-SubCell"/>
</dbReference>
<comment type="subcellular location">
    <subcellularLocation>
        <location evidence="1">Cell projection</location>
        <location evidence="1">Cilium</location>
    </subcellularLocation>
</comment>
<keyword evidence="3" id="KW-0677">Repeat</keyword>
<evidence type="ECO:0000256" key="2">
    <source>
        <dbReference type="ARBA" id="ARBA00022574"/>
    </source>
</evidence>
<keyword evidence="5" id="KW-0969">Cilium</keyword>
<dbReference type="EMBL" id="JBJQOH010000001">
    <property type="protein sequence ID" value="KAL3699734.1"/>
    <property type="molecule type" value="Genomic_DNA"/>
</dbReference>
<keyword evidence="4" id="KW-0802">TPR repeat</keyword>
<evidence type="ECO:0000313" key="9">
    <source>
        <dbReference type="Proteomes" id="UP001633002"/>
    </source>
</evidence>
<dbReference type="InterPro" id="IPR036322">
    <property type="entry name" value="WD40_repeat_dom_sf"/>
</dbReference>
<proteinExistence type="inferred from homology"/>
<protein>
    <submittedName>
        <fullName evidence="8">Uncharacterized protein</fullName>
    </submittedName>
</protein>
<reference evidence="8 9" key="1">
    <citation type="submission" date="2024-09" db="EMBL/GenBank/DDBJ databases">
        <title>Chromosome-scale assembly of Riccia sorocarpa.</title>
        <authorList>
            <person name="Paukszto L."/>
        </authorList>
    </citation>
    <scope>NUCLEOTIDE SEQUENCE [LARGE SCALE GENOMIC DNA]</scope>
    <source>
        <strain evidence="8">LP-2024</strain>
        <tissue evidence="8">Aerial parts of the thallus</tissue>
    </source>
</reference>
<evidence type="ECO:0000256" key="7">
    <source>
        <dbReference type="ARBA" id="ARBA00038130"/>
    </source>
</evidence>
<accession>A0ABD3IB08</accession>
<dbReference type="SUPFAM" id="SSF50978">
    <property type="entry name" value="WD40 repeat-like"/>
    <property type="match status" value="1"/>
</dbReference>
<dbReference type="Proteomes" id="UP001633002">
    <property type="component" value="Unassembled WGS sequence"/>
</dbReference>
<dbReference type="PANTHER" id="PTHR15722">
    <property type="entry name" value="IFT140/172-RELATED"/>
    <property type="match status" value="1"/>
</dbReference>
<dbReference type="InterPro" id="IPR015943">
    <property type="entry name" value="WD40/YVTN_repeat-like_dom_sf"/>
</dbReference>
<comment type="caution">
    <text evidence="8">The sequence shown here is derived from an EMBL/GenBank/DDBJ whole genome shotgun (WGS) entry which is preliminary data.</text>
</comment>
<evidence type="ECO:0000256" key="6">
    <source>
        <dbReference type="ARBA" id="ARBA00023273"/>
    </source>
</evidence>
<name>A0ABD3IB08_9MARC</name>
<dbReference type="AlphaFoldDB" id="A0ABD3IB08"/>
<evidence type="ECO:0000313" key="8">
    <source>
        <dbReference type="EMBL" id="KAL3699734.1"/>
    </source>
</evidence>
<dbReference type="Gene3D" id="2.130.10.10">
    <property type="entry name" value="YVTN repeat-like/Quinoprotein amine dehydrogenase"/>
    <property type="match status" value="1"/>
</dbReference>
<keyword evidence="9" id="KW-1185">Reference proteome</keyword>
<keyword evidence="2" id="KW-0853">WD repeat</keyword>
<organism evidence="8 9">
    <name type="scientific">Riccia sorocarpa</name>
    <dbReference type="NCBI Taxonomy" id="122646"/>
    <lineage>
        <taxon>Eukaryota</taxon>
        <taxon>Viridiplantae</taxon>
        <taxon>Streptophyta</taxon>
        <taxon>Embryophyta</taxon>
        <taxon>Marchantiophyta</taxon>
        <taxon>Marchantiopsida</taxon>
        <taxon>Marchantiidae</taxon>
        <taxon>Marchantiales</taxon>
        <taxon>Ricciaceae</taxon>
        <taxon>Riccia</taxon>
    </lineage>
</organism>
<evidence type="ECO:0000256" key="1">
    <source>
        <dbReference type="ARBA" id="ARBA00004138"/>
    </source>
</evidence>
<keyword evidence="6" id="KW-0966">Cell projection</keyword>
<dbReference type="PANTHER" id="PTHR15722:SF2">
    <property type="entry name" value="INTRAFLAGELLAR TRANSPORT PROTEIN 172 HOMOLOG"/>
    <property type="match status" value="1"/>
</dbReference>
<evidence type="ECO:0000256" key="4">
    <source>
        <dbReference type="ARBA" id="ARBA00022803"/>
    </source>
</evidence>
<evidence type="ECO:0000256" key="3">
    <source>
        <dbReference type="ARBA" id="ARBA00022737"/>
    </source>
</evidence>
<sequence length="153" mass="17229">MHPICHIKDFPSGYSFLFGICSRRLAAVTLSRIVSLFDENGEVKDKFSTKPADPKQGSRFYTITGMVFSPDSTRLAIAQSDEIIYVYKLGAEWGDKKTICNKLQQMASITAMVWPCIHQHEIWFGLTDGKVKVLGHLMLQTVHFVGHVTNYCA</sequence>
<evidence type="ECO:0000256" key="5">
    <source>
        <dbReference type="ARBA" id="ARBA00023069"/>
    </source>
</evidence>